<name>A0AA36ENC1_LACSI</name>
<protein>
    <submittedName>
        <fullName evidence="2">Uncharacterized protein</fullName>
    </submittedName>
</protein>
<reference evidence="2" key="1">
    <citation type="submission" date="2023-04" db="EMBL/GenBank/DDBJ databases">
        <authorList>
            <person name="Vijverberg K."/>
            <person name="Xiong W."/>
            <person name="Schranz E."/>
        </authorList>
    </citation>
    <scope>NUCLEOTIDE SEQUENCE</scope>
</reference>
<dbReference type="PANTHER" id="PTHR34371:SF6">
    <property type="entry name" value="MEMBRANE-ASSOCIATED KINASE REGULATOR 6"/>
    <property type="match status" value="1"/>
</dbReference>
<dbReference type="Proteomes" id="UP001177003">
    <property type="component" value="Chromosome 9"/>
</dbReference>
<dbReference type="PANTHER" id="PTHR34371">
    <property type="entry name" value="OS01G0551000 PROTEIN"/>
    <property type="match status" value="1"/>
</dbReference>
<evidence type="ECO:0000313" key="2">
    <source>
        <dbReference type="EMBL" id="CAI9302274.1"/>
    </source>
</evidence>
<dbReference type="AlphaFoldDB" id="A0AA36ENC1"/>
<gene>
    <name evidence="2" type="ORF">LSALG_LOCUS40768</name>
</gene>
<proteinExistence type="predicted"/>
<keyword evidence="3" id="KW-1185">Reference proteome</keyword>
<accession>A0AA36ENC1</accession>
<feature type="region of interest" description="Disordered" evidence="1">
    <location>
        <begin position="1"/>
        <end position="77"/>
    </location>
</feature>
<sequence>MMFPVPEFGEPVSTPPKLSLFSLPTKPSTLQDGPTPPPNTVATIPFLWEEAPGKPRRPTSTDDPPKSKTVRSLDLPPRLTTTVGTATSNVTNSSGGIEIIPSPTTVLGGPYECVYTFNKSMLGSPEKVVGCSNYSGRSKGKITMPLRNLMRKEKSPVKLISSWRWDSFRDIGVDKGDRSPAVKFCSWRWDSFRDMGGGGKSGGSSCRSVGGSGSLSSSFDDFQKSLDSNSKITKVTRKNSFTFLNRSSSGFLAGMYGTFKQAMQRKSRR</sequence>
<evidence type="ECO:0000313" key="3">
    <source>
        <dbReference type="Proteomes" id="UP001177003"/>
    </source>
</evidence>
<evidence type="ECO:0000256" key="1">
    <source>
        <dbReference type="SAM" id="MobiDB-lite"/>
    </source>
</evidence>
<organism evidence="2 3">
    <name type="scientific">Lactuca saligna</name>
    <name type="common">Willowleaf lettuce</name>
    <dbReference type="NCBI Taxonomy" id="75948"/>
    <lineage>
        <taxon>Eukaryota</taxon>
        <taxon>Viridiplantae</taxon>
        <taxon>Streptophyta</taxon>
        <taxon>Embryophyta</taxon>
        <taxon>Tracheophyta</taxon>
        <taxon>Spermatophyta</taxon>
        <taxon>Magnoliopsida</taxon>
        <taxon>eudicotyledons</taxon>
        <taxon>Gunneridae</taxon>
        <taxon>Pentapetalae</taxon>
        <taxon>asterids</taxon>
        <taxon>campanulids</taxon>
        <taxon>Asterales</taxon>
        <taxon>Asteraceae</taxon>
        <taxon>Cichorioideae</taxon>
        <taxon>Cichorieae</taxon>
        <taxon>Lactucinae</taxon>
        <taxon>Lactuca</taxon>
    </lineage>
</organism>
<dbReference type="EMBL" id="OX465085">
    <property type="protein sequence ID" value="CAI9302274.1"/>
    <property type="molecule type" value="Genomic_DNA"/>
</dbReference>
<dbReference type="InterPro" id="IPR007789">
    <property type="entry name" value="DUF688"/>
</dbReference>
<dbReference type="Pfam" id="PF05097">
    <property type="entry name" value="DUF688"/>
    <property type="match status" value="1"/>
</dbReference>